<evidence type="ECO:0000313" key="3">
    <source>
        <dbReference type="Proteomes" id="UP000444401"/>
    </source>
</evidence>
<organism evidence="2 3">
    <name type="scientific">Pelagerythrobacter marinus</name>
    <dbReference type="NCBI Taxonomy" id="538382"/>
    <lineage>
        <taxon>Bacteria</taxon>
        <taxon>Pseudomonadati</taxon>
        <taxon>Pseudomonadota</taxon>
        <taxon>Alphaproteobacteria</taxon>
        <taxon>Sphingomonadales</taxon>
        <taxon>Erythrobacteraceae</taxon>
        <taxon>Pelagerythrobacter</taxon>
    </lineage>
</organism>
<dbReference type="EMBL" id="WTYO01000001">
    <property type="protein sequence ID" value="MXO67398.1"/>
    <property type="molecule type" value="Genomic_DNA"/>
</dbReference>
<dbReference type="RefSeq" id="WP_160732061.1">
    <property type="nucleotide sequence ID" value="NZ_WTYO01000001.1"/>
</dbReference>
<proteinExistence type="predicted"/>
<name>A0ABW9USM5_9SPHN</name>
<feature type="transmembrane region" description="Helical" evidence="1">
    <location>
        <begin position="76"/>
        <end position="95"/>
    </location>
</feature>
<reference evidence="2 3" key="1">
    <citation type="submission" date="2019-12" db="EMBL/GenBank/DDBJ databases">
        <title>Genomic-based taxomic classification of the family Erythrobacteraceae.</title>
        <authorList>
            <person name="Xu L."/>
        </authorList>
    </citation>
    <scope>NUCLEOTIDE SEQUENCE [LARGE SCALE GENOMIC DNA]</scope>
    <source>
        <strain evidence="2 3">H32</strain>
    </source>
</reference>
<sequence length="341" mass="35830">MSGSIAPDLSRGIPRVPARAAILLLPFAVVLAGRIFSHGEWAAANPLPYAALFLWLCCEAIGFTLILRAPRCRPGAGFVLTAAALACVIVPLVSAGPVRSALLDVAALRVAMALTVLAFCGWKAALALSAYRAAAGTAAQRLGAAAGAILPSGLLRVVRREAEMLGIALFAWNRAPHCPDNAKGFACHGYAVPVIAALAVLQVLEIAVVHFVVMQLNTLAAWVLFALGAWGLLFVVAFLKSLRLRPVLLLGSGVLVRSGFVVEIFVPYETIARVEGGWTGCKPEGKGVLDLSILSTPNAVLHLARPLARETMFGPPRRVTTIGLRLDDASPFLAALRARTG</sequence>
<keyword evidence="1" id="KW-0472">Membrane</keyword>
<evidence type="ECO:0000313" key="2">
    <source>
        <dbReference type="EMBL" id="MXO67398.1"/>
    </source>
</evidence>
<keyword evidence="3" id="KW-1185">Reference proteome</keyword>
<keyword evidence="1" id="KW-1133">Transmembrane helix</keyword>
<accession>A0ABW9USM5</accession>
<feature type="transmembrane region" description="Helical" evidence="1">
    <location>
        <begin position="190"/>
        <end position="213"/>
    </location>
</feature>
<keyword evidence="1" id="KW-0812">Transmembrane</keyword>
<feature type="transmembrane region" description="Helical" evidence="1">
    <location>
        <begin position="219"/>
        <end position="239"/>
    </location>
</feature>
<dbReference type="Proteomes" id="UP000444401">
    <property type="component" value="Unassembled WGS sequence"/>
</dbReference>
<comment type="caution">
    <text evidence="2">The sequence shown here is derived from an EMBL/GenBank/DDBJ whole genome shotgun (WGS) entry which is preliminary data.</text>
</comment>
<feature type="transmembrane region" description="Helical" evidence="1">
    <location>
        <begin position="20"/>
        <end position="37"/>
    </location>
</feature>
<feature type="transmembrane region" description="Helical" evidence="1">
    <location>
        <begin position="101"/>
        <end position="122"/>
    </location>
</feature>
<gene>
    <name evidence="2" type="ORF">GRI72_00945</name>
</gene>
<evidence type="ECO:0008006" key="4">
    <source>
        <dbReference type="Google" id="ProtNLM"/>
    </source>
</evidence>
<evidence type="ECO:0000256" key="1">
    <source>
        <dbReference type="SAM" id="Phobius"/>
    </source>
</evidence>
<feature type="transmembrane region" description="Helical" evidence="1">
    <location>
        <begin position="49"/>
        <end position="69"/>
    </location>
</feature>
<protein>
    <recommendedName>
        <fullName evidence="4">PH domain-containing protein</fullName>
    </recommendedName>
</protein>